<dbReference type="EMBL" id="JAVRQI010000003">
    <property type="protein sequence ID" value="MDT1061221.1"/>
    <property type="molecule type" value="Genomic_DNA"/>
</dbReference>
<dbReference type="Gene3D" id="1.10.10.10">
    <property type="entry name" value="Winged helix-like DNA-binding domain superfamily/Winged helix DNA-binding domain"/>
    <property type="match status" value="1"/>
</dbReference>
<reference evidence="2" key="1">
    <citation type="submission" date="2023-07" db="EMBL/GenBank/DDBJ databases">
        <title>Characterization of two Paracoccaceae strains isolated from Phycosphere and proposal of Xinfangfangia lacusdiani sp. nov.</title>
        <authorList>
            <person name="Deng Y."/>
            <person name="Zhang Y.Q."/>
        </authorList>
    </citation>
    <scope>NUCLEOTIDE SEQUENCE [LARGE SCALE GENOMIC DNA]</scope>
    <source>
        <strain evidence="2">CPCC 101403</strain>
    </source>
</reference>
<name>A0ABU3EAP9_9RHOB</name>
<dbReference type="RefSeq" id="WP_311758324.1">
    <property type="nucleotide sequence ID" value="NZ_JAVRQI010000003.1"/>
</dbReference>
<dbReference type="InterPro" id="IPR036388">
    <property type="entry name" value="WH-like_DNA-bd_sf"/>
</dbReference>
<proteinExistence type="predicted"/>
<dbReference type="Pfam" id="PF06627">
    <property type="entry name" value="DUF1153"/>
    <property type="match status" value="1"/>
</dbReference>
<protein>
    <submittedName>
        <fullName evidence="1">DUF1153 domain-containing protein</fullName>
    </submittedName>
</protein>
<organism evidence="1 2">
    <name type="scientific">Paracoccus broussonetiae</name>
    <dbReference type="NCBI Taxonomy" id="3075834"/>
    <lineage>
        <taxon>Bacteria</taxon>
        <taxon>Pseudomonadati</taxon>
        <taxon>Pseudomonadota</taxon>
        <taxon>Alphaproteobacteria</taxon>
        <taxon>Rhodobacterales</taxon>
        <taxon>Paracoccaceae</taxon>
        <taxon>Paracoccus</taxon>
    </lineage>
</organism>
<dbReference type="Proteomes" id="UP001251085">
    <property type="component" value="Unassembled WGS sequence"/>
</dbReference>
<dbReference type="SUPFAM" id="SSF48295">
    <property type="entry name" value="TrpR-like"/>
    <property type="match status" value="1"/>
</dbReference>
<accession>A0ABU3EAP9</accession>
<sequence>MFVKKAHGRRTAVLPDGSILTLADLPPANIRWVASRKAVVVAAVKYGLLTRDAALKRYDLTGEEFDAWCLAVDRHGSEALKITRLQKFKQL</sequence>
<comment type="caution">
    <text evidence="1">The sequence shown here is derived from an EMBL/GenBank/DDBJ whole genome shotgun (WGS) entry which is preliminary data.</text>
</comment>
<evidence type="ECO:0000313" key="1">
    <source>
        <dbReference type="EMBL" id="MDT1061221.1"/>
    </source>
</evidence>
<gene>
    <name evidence="1" type="ORF">RM190_05070</name>
</gene>
<keyword evidence="2" id="KW-1185">Reference proteome</keyword>
<dbReference type="InterPro" id="IPR010921">
    <property type="entry name" value="Trp_repressor/repl_initiator"/>
</dbReference>
<evidence type="ECO:0000313" key="2">
    <source>
        <dbReference type="Proteomes" id="UP001251085"/>
    </source>
</evidence>
<dbReference type="InterPro" id="IPR009534">
    <property type="entry name" value="DUF1153"/>
</dbReference>